<evidence type="ECO:0000256" key="1">
    <source>
        <dbReference type="ARBA" id="ARBA00006987"/>
    </source>
</evidence>
<protein>
    <submittedName>
        <fullName evidence="3">Tripartite-type tricarboxylate transporter receptor subunit TctC</fullName>
    </submittedName>
</protein>
<dbReference type="InterPro" id="IPR005064">
    <property type="entry name" value="BUG"/>
</dbReference>
<dbReference type="Proteomes" id="UP000294692">
    <property type="component" value="Unassembled WGS sequence"/>
</dbReference>
<sequence length="332" mass="35322">MQLSRRKFLGGIAGASLASLPSLQAFAKSGGNYPDTTIKMTVPFSPGSNTDIAGRIWAEIIGGQLGQSVVIENRPGAGGNIGASAVARATADGYNLLYSTATTYAINPFIYPSLTYEPIKDFTTVGVTISVPVVLVVSGQSDIKNYEDLKRSINENPQKHSYGSNGAGTSSHIACKVIADLLGQSELLHVPYRSGSQQVMSDVISGVLTYAVDAWSVVGPLVKAGRLRAIAVTSGERLSVAPDTPTLSELSGKDAVIVTWNALWAPTGTPDAILDKLHNALSEGRKDPALSQRFESQGTPLLPEMSRQECEQFMHSEVQRWKGFIDSANVKL</sequence>
<dbReference type="PROSITE" id="PS51318">
    <property type="entry name" value="TAT"/>
    <property type="match status" value="1"/>
</dbReference>
<comment type="similarity">
    <text evidence="1">Belongs to the UPF0065 (bug) family.</text>
</comment>
<dbReference type="AlphaFoldDB" id="A0A4R3VHG9"/>
<gene>
    <name evidence="3" type="ORF">EV686_101736</name>
</gene>
<organism evidence="3 4">
    <name type="scientific">Paracandidimonas soli</name>
    <dbReference type="NCBI Taxonomy" id="1917182"/>
    <lineage>
        <taxon>Bacteria</taxon>
        <taxon>Pseudomonadati</taxon>
        <taxon>Pseudomonadota</taxon>
        <taxon>Betaproteobacteria</taxon>
        <taxon>Burkholderiales</taxon>
        <taxon>Alcaligenaceae</taxon>
        <taxon>Paracandidimonas</taxon>
    </lineage>
</organism>
<name>A0A4R3VHG9_9BURK</name>
<keyword evidence="3" id="KW-0675">Receptor</keyword>
<dbReference type="Pfam" id="PF03401">
    <property type="entry name" value="TctC"/>
    <property type="match status" value="1"/>
</dbReference>
<comment type="caution">
    <text evidence="3">The sequence shown here is derived from an EMBL/GenBank/DDBJ whole genome shotgun (WGS) entry which is preliminary data.</text>
</comment>
<evidence type="ECO:0000256" key="2">
    <source>
        <dbReference type="SAM" id="SignalP"/>
    </source>
</evidence>
<evidence type="ECO:0000313" key="4">
    <source>
        <dbReference type="Proteomes" id="UP000294692"/>
    </source>
</evidence>
<dbReference type="CDD" id="cd07012">
    <property type="entry name" value="PBP2_Bug_TTT"/>
    <property type="match status" value="1"/>
</dbReference>
<dbReference type="OrthoDB" id="8626215at2"/>
<dbReference type="Gene3D" id="3.40.190.150">
    <property type="entry name" value="Bordetella uptake gene, domain 1"/>
    <property type="match status" value="1"/>
</dbReference>
<feature type="chain" id="PRO_5020515779" evidence="2">
    <location>
        <begin position="28"/>
        <end position="332"/>
    </location>
</feature>
<feature type="signal peptide" evidence="2">
    <location>
        <begin position="1"/>
        <end position="27"/>
    </location>
</feature>
<accession>A0A4R3VHG9</accession>
<reference evidence="3 4" key="1">
    <citation type="submission" date="2019-03" db="EMBL/GenBank/DDBJ databases">
        <title>Genomic Encyclopedia of Type Strains, Phase IV (KMG-IV): sequencing the most valuable type-strain genomes for metagenomic binning, comparative biology and taxonomic classification.</title>
        <authorList>
            <person name="Goeker M."/>
        </authorList>
    </citation>
    <scope>NUCLEOTIDE SEQUENCE [LARGE SCALE GENOMIC DNA]</scope>
    <source>
        <strain evidence="3 4">DSM 100048</strain>
    </source>
</reference>
<dbReference type="PIRSF" id="PIRSF017082">
    <property type="entry name" value="YflP"/>
    <property type="match status" value="1"/>
</dbReference>
<dbReference type="InterPro" id="IPR006311">
    <property type="entry name" value="TAT_signal"/>
</dbReference>
<dbReference type="SUPFAM" id="SSF53850">
    <property type="entry name" value="Periplasmic binding protein-like II"/>
    <property type="match status" value="1"/>
</dbReference>
<keyword evidence="4" id="KW-1185">Reference proteome</keyword>
<dbReference type="InterPro" id="IPR042100">
    <property type="entry name" value="Bug_dom1"/>
</dbReference>
<proteinExistence type="inferred from homology"/>
<dbReference type="RefSeq" id="WP_132473560.1">
    <property type="nucleotide sequence ID" value="NZ_JBEBWM010000072.1"/>
</dbReference>
<dbReference type="Gene3D" id="3.40.190.10">
    <property type="entry name" value="Periplasmic binding protein-like II"/>
    <property type="match status" value="1"/>
</dbReference>
<dbReference type="PANTHER" id="PTHR42928:SF5">
    <property type="entry name" value="BLR1237 PROTEIN"/>
    <property type="match status" value="1"/>
</dbReference>
<dbReference type="PANTHER" id="PTHR42928">
    <property type="entry name" value="TRICARBOXYLATE-BINDING PROTEIN"/>
    <property type="match status" value="1"/>
</dbReference>
<dbReference type="EMBL" id="SMBX01000001">
    <property type="protein sequence ID" value="TCV03272.1"/>
    <property type="molecule type" value="Genomic_DNA"/>
</dbReference>
<evidence type="ECO:0000313" key="3">
    <source>
        <dbReference type="EMBL" id="TCV03272.1"/>
    </source>
</evidence>
<keyword evidence="2" id="KW-0732">Signal</keyword>